<dbReference type="InterPro" id="IPR021828">
    <property type="entry name" value="GlgE_dom_N/S"/>
</dbReference>
<evidence type="ECO:0000256" key="6">
    <source>
        <dbReference type="HAMAP-Rule" id="MF_02124"/>
    </source>
</evidence>
<feature type="binding site" evidence="6">
    <location>
        <begin position="647"/>
        <end position="648"/>
    </location>
    <ligand>
        <name>alpha-maltose 1-phosphate</name>
        <dbReference type="ChEBI" id="CHEBI:63576"/>
    </ligand>
</feature>
<sequence>MHGDTRDQSTPVADTLDAALAESAERVESDGQSDAAMPKPRAAAAPRPQRAATGREPAADEARPATPRKRATRSADGPAGPARAAARTTTGAAARSAAPSASTPRKTTTRKTSARKTTESDTVIGRIPVLDVSPLVDAGRRPAKAVVGEAFEVTATVFREGHDAVNANVVLRDPRGRSGPWTPMRELAPGTDRWGAVVTPTATGRWSFLVEAWSDPVATWRKAAAVKLPAGIDTALVLEEGAQLLERAAAGVPKKDGRAHVLAAVDALRDPGLPPLSRLAAALVPEVTELLARHPLRELVSSTRPMPLQVDRERALFGSWYEFFPRSEGAVVDPSGVEPPRSGTLRTAAERLPAVAAMGFDVVYLPPVHPIGRAFRKGPDNTLTAGRHDVGSPWAIGSPEGGHDAIHPDLGTIEDFDHFVAEATALHLEVALDFALQCSPDHPWVNKHPEWFSHRVDGTIAYAENPPKKYQDIYPVNFDQDFDGIVKETLRLLRFWMGHGVRIFRVDNPHTKPVVFWEKVLGEIARTDPDVVFLAEAFTRPAMMHTLGKIGFHQSYTYFTWRTTKQELTEYLTELSGEPAAYMRPNFFANTPDILPEHLQTGGRAGFAVRAVLAATLSPSYGVYAGFELFENEPAEPDSEEYLHSEKYELRPRDWNRADSLAPLLTVLNRLRRRHPALQQLRDLRFHPTDNEQVLAFSKSASTEDGLTDRVIVVVNLDPHHVQEATVTLDGDGPYTVHDELTGAAFSWGRHNYVRLDPSAEPAHLLTVRRNPA</sequence>
<dbReference type="Gene3D" id="3.20.20.80">
    <property type="entry name" value="Glycosidases"/>
    <property type="match status" value="1"/>
</dbReference>
<dbReference type="InterPro" id="IPR006047">
    <property type="entry name" value="GH13_cat_dom"/>
</dbReference>
<evidence type="ECO:0000313" key="9">
    <source>
        <dbReference type="EMBL" id="GHH61544.1"/>
    </source>
</evidence>
<dbReference type="SMART" id="SM00642">
    <property type="entry name" value="Aamy"/>
    <property type="match status" value="1"/>
</dbReference>
<dbReference type="Proteomes" id="UP000617734">
    <property type="component" value="Unassembled WGS sequence"/>
</dbReference>
<feature type="binding site" evidence="6">
    <location>
        <position position="377"/>
    </location>
    <ligand>
        <name>alpha-maltose 1-phosphate</name>
        <dbReference type="ChEBI" id="CHEBI:63576"/>
    </ligand>
</feature>
<evidence type="ECO:0000256" key="4">
    <source>
        <dbReference type="ARBA" id="ARBA00023277"/>
    </source>
</evidence>
<organism evidence="9 10">
    <name type="scientific">Kitasatospora indigofera</name>
    <dbReference type="NCBI Taxonomy" id="67307"/>
    <lineage>
        <taxon>Bacteria</taxon>
        <taxon>Bacillati</taxon>
        <taxon>Actinomycetota</taxon>
        <taxon>Actinomycetes</taxon>
        <taxon>Kitasatosporales</taxon>
        <taxon>Streptomycetaceae</taxon>
        <taxon>Kitasatospora</taxon>
    </lineage>
</organism>
<dbReference type="GO" id="GO:0030979">
    <property type="term" value="P:alpha-glucan biosynthetic process"/>
    <property type="evidence" value="ECO:0007669"/>
    <property type="project" value="UniProtKB-UniRule"/>
</dbReference>
<dbReference type="PANTHER" id="PTHR47786:SF2">
    <property type="entry name" value="GLYCOSYL HYDROLASE FAMILY 13 CATALYTIC DOMAIN-CONTAINING PROTEIN"/>
    <property type="match status" value="1"/>
</dbReference>
<feature type="domain" description="Glycosyl hydrolase family 13 catalytic" evidence="8">
    <location>
        <begin position="318"/>
        <end position="672"/>
    </location>
</feature>
<feature type="binding site" evidence="6">
    <location>
        <position position="508"/>
    </location>
    <ligand>
        <name>alpha-maltose 1-phosphate</name>
        <dbReference type="ChEBI" id="CHEBI:63576"/>
    </ligand>
</feature>
<name>A0A919FD08_9ACTN</name>
<evidence type="ECO:0000259" key="8">
    <source>
        <dbReference type="SMART" id="SM00642"/>
    </source>
</evidence>
<evidence type="ECO:0000313" key="10">
    <source>
        <dbReference type="Proteomes" id="UP000617734"/>
    </source>
</evidence>
<dbReference type="SUPFAM" id="SSF51445">
    <property type="entry name" value="(Trans)glycosidases"/>
    <property type="match status" value="1"/>
</dbReference>
<comment type="similarity">
    <text evidence="6">Belongs to the glycosyl hydrolase 13 family. GlgE subfamily.</text>
</comment>
<feature type="region of interest" description="Disordered" evidence="7">
    <location>
        <begin position="1"/>
        <end position="120"/>
    </location>
</feature>
<comment type="subunit">
    <text evidence="1 6">Homodimer.</text>
</comment>
<evidence type="ECO:0000256" key="2">
    <source>
        <dbReference type="ARBA" id="ARBA00022676"/>
    </source>
</evidence>
<evidence type="ECO:0000256" key="3">
    <source>
        <dbReference type="ARBA" id="ARBA00022679"/>
    </source>
</evidence>
<dbReference type="Gene3D" id="1.20.58.80">
    <property type="entry name" value="Phosphotransferase system, lactose/cellobiose-type IIA subunit"/>
    <property type="match status" value="1"/>
</dbReference>
<dbReference type="PANTHER" id="PTHR47786">
    <property type="entry name" value="ALPHA-1,4-GLUCAN:MALTOSE-1-PHOSPHATE MALTOSYLTRANSFERASE"/>
    <property type="match status" value="1"/>
</dbReference>
<feature type="binding site" evidence="6">
    <location>
        <position position="472"/>
    </location>
    <ligand>
        <name>alpha-maltose 1-phosphate</name>
        <dbReference type="ChEBI" id="CHEBI:63576"/>
    </ligand>
</feature>
<reference evidence="9" key="2">
    <citation type="submission" date="2020-09" db="EMBL/GenBank/DDBJ databases">
        <authorList>
            <person name="Sun Q."/>
            <person name="Ohkuma M."/>
        </authorList>
    </citation>
    <scope>NUCLEOTIDE SEQUENCE</scope>
    <source>
        <strain evidence="9">JCM 4646</strain>
    </source>
</reference>
<dbReference type="InterPro" id="IPR026585">
    <property type="entry name" value="GlgE"/>
</dbReference>
<dbReference type="Pfam" id="PF11896">
    <property type="entry name" value="GlgE_dom_N_S"/>
    <property type="match status" value="1"/>
</dbReference>
<dbReference type="EMBL" id="BNBO01000003">
    <property type="protein sequence ID" value="GHH61544.1"/>
    <property type="molecule type" value="Genomic_DNA"/>
</dbReference>
<accession>A0A919FD08</accession>
<keyword evidence="2 6" id="KW-0328">Glycosyltransferase</keyword>
<comment type="caution">
    <text evidence="9">The sequence shown here is derived from an EMBL/GenBank/DDBJ whole genome shotgun (WGS) entry which is preliminary data.</text>
</comment>
<dbReference type="Gene3D" id="2.60.40.10">
    <property type="entry name" value="Immunoglobulins"/>
    <property type="match status" value="1"/>
</dbReference>
<feature type="active site" description="Nucleophile" evidence="6">
    <location>
        <position position="507"/>
    </location>
</feature>
<dbReference type="AlphaFoldDB" id="A0A919FD08"/>
<keyword evidence="3 6" id="KW-0808">Transferase</keyword>
<feature type="compositionally biased region" description="Low complexity" evidence="7">
    <location>
        <begin position="74"/>
        <end position="106"/>
    </location>
</feature>
<dbReference type="HAMAP" id="MF_02124">
    <property type="entry name" value="GlgE"/>
    <property type="match status" value="1"/>
</dbReference>
<dbReference type="Pfam" id="PF21702">
    <property type="entry name" value="GLGE_C"/>
    <property type="match status" value="1"/>
</dbReference>
<gene>
    <name evidence="9" type="primary">glgE1</name>
    <name evidence="6" type="synonym">glgE</name>
    <name evidence="9" type="ORF">GCM10018781_08060</name>
</gene>
<comment type="catalytic activity">
    <reaction evidence="5 6">
        <text>alpha-maltose 1-phosphate + [(1-&gt;4)-alpha-D-glucosyl](n) = [(1-&gt;4)-alpha-D-glucosyl](n+2) + phosphate</text>
        <dbReference type="Rhea" id="RHEA:42692"/>
        <dbReference type="Rhea" id="RHEA-COMP:9584"/>
        <dbReference type="Rhea" id="RHEA-COMP:10183"/>
        <dbReference type="ChEBI" id="CHEBI:15444"/>
        <dbReference type="ChEBI" id="CHEBI:43474"/>
        <dbReference type="ChEBI" id="CHEBI:63576"/>
        <dbReference type="EC" id="2.4.99.16"/>
    </reaction>
</comment>
<comment type="function">
    <text evidence="6">Maltosyltransferase that uses maltose 1-phosphate (M1P) as the sugar donor to elongate linear or branched alpha-(1-&gt;4)-glucans. Is involved in a branched alpha-glucan biosynthetic pathway from trehalose, together with TreS, Mak and GlgB.</text>
</comment>
<feature type="binding site" evidence="6">
    <location>
        <position position="437"/>
    </location>
    <ligand>
        <name>alpha-maltose 1-phosphate</name>
        <dbReference type="ChEBI" id="CHEBI:63576"/>
    </ligand>
</feature>
<feature type="site" description="Transition state stabilizer" evidence="6">
    <location>
        <position position="593"/>
    </location>
</feature>
<evidence type="ECO:0000256" key="1">
    <source>
        <dbReference type="ARBA" id="ARBA00011738"/>
    </source>
</evidence>
<keyword evidence="4 6" id="KW-0119">Carbohydrate metabolism</keyword>
<dbReference type="EC" id="2.4.99.16" evidence="6"/>
<dbReference type="InterPro" id="IPR017853">
    <property type="entry name" value="GH"/>
</dbReference>
<evidence type="ECO:0000256" key="5">
    <source>
        <dbReference type="ARBA" id="ARBA00048735"/>
    </source>
</evidence>
<reference evidence="9" key="1">
    <citation type="journal article" date="2014" name="Int. J. Syst. Evol. Microbiol.">
        <title>Complete genome sequence of Corynebacterium casei LMG S-19264T (=DSM 44701T), isolated from a smear-ripened cheese.</title>
        <authorList>
            <consortium name="US DOE Joint Genome Institute (JGI-PGF)"/>
            <person name="Walter F."/>
            <person name="Albersmeier A."/>
            <person name="Kalinowski J."/>
            <person name="Ruckert C."/>
        </authorList>
    </citation>
    <scope>NUCLEOTIDE SEQUENCE</scope>
    <source>
        <strain evidence="9">JCM 4646</strain>
    </source>
</reference>
<protein>
    <recommendedName>
        <fullName evidence="6">Alpha-1,4-glucan:maltose-1-phosphate maltosyltransferase</fullName>
        <shortName evidence="6">GMPMT</shortName>
        <ecNumber evidence="6">2.4.99.16</ecNumber>
    </recommendedName>
    <alternativeName>
        <fullName evidence="6">(1-&gt;4)-alpha-D-glucan:maltose-1-phosphate alpha-D-maltosyltransferase</fullName>
    </alternativeName>
</protein>
<dbReference type="InterPro" id="IPR049171">
    <property type="entry name" value="GLGE_C"/>
</dbReference>
<feature type="active site" description="Proton donor" evidence="6">
    <location>
        <position position="536"/>
    </location>
</feature>
<dbReference type="InterPro" id="IPR013783">
    <property type="entry name" value="Ig-like_fold"/>
</dbReference>
<dbReference type="GO" id="GO:0004553">
    <property type="term" value="F:hydrolase activity, hydrolyzing O-glycosyl compounds"/>
    <property type="evidence" value="ECO:0007669"/>
    <property type="project" value="InterPro"/>
</dbReference>
<dbReference type="InterPro" id="IPR013780">
    <property type="entry name" value="Glyco_hydro_b"/>
</dbReference>
<dbReference type="GO" id="GO:0016758">
    <property type="term" value="F:hexosyltransferase activity"/>
    <property type="evidence" value="ECO:0007669"/>
    <property type="project" value="UniProtKB-UniRule"/>
</dbReference>
<keyword evidence="10" id="KW-1185">Reference proteome</keyword>
<evidence type="ECO:0000256" key="7">
    <source>
        <dbReference type="SAM" id="MobiDB-lite"/>
    </source>
</evidence>
<feature type="compositionally biased region" description="Low complexity" evidence="7">
    <location>
        <begin position="35"/>
        <end position="52"/>
    </location>
</feature>
<proteinExistence type="inferred from homology"/>
<dbReference type="Gene3D" id="2.60.40.1180">
    <property type="entry name" value="Golgi alpha-mannosidase II"/>
    <property type="match status" value="1"/>
</dbReference>
<dbReference type="CDD" id="cd11344">
    <property type="entry name" value="AmyAc_GlgE_like"/>
    <property type="match status" value="1"/>
</dbReference>